<dbReference type="Gramene" id="Mp3g19020.1">
    <property type="protein sequence ID" value="Mp3g19020.1.cds1"/>
    <property type="gene ID" value="Mp3g19020"/>
</dbReference>
<evidence type="ECO:0000313" key="1">
    <source>
        <dbReference type="EMBL" id="PTQ38864.1"/>
    </source>
</evidence>
<dbReference type="Proteomes" id="UP000244005">
    <property type="component" value="Unassembled WGS sequence"/>
</dbReference>
<sequence length="100" mass="11247">MLDAARWAMLAISNNRERCWGIKVKASLAATTSSTWMFLSAYLCLTSIEPMLRGNIFFILCMVGTRTTKAKGCLSPLMSFSWVRVVASTLCRTRTLVFDR</sequence>
<keyword evidence="2" id="KW-1185">Reference proteome</keyword>
<reference evidence="2" key="1">
    <citation type="journal article" date="2017" name="Cell">
        <title>Insights into land plant evolution garnered from the Marchantia polymorpha genome.</title>
        <authorList>
            <person name="Bowman J.L."/>
            <person name="Kohchi T."/>
            <person name="Yamato K.T."/>
            <person name="Jenkins J."/>
            <person name="Shu S."/>
            <person name="Ishizaki K."/>
            <person name="Yamaoka S."/>
            <person name="Nishihama R."/>
            <person name="Nakamura Y."/>
            <person name="Berger F."/>
            <person name="Adam C."/>
            <person name="Aki S.S."/>
            <person name="Althoff F."/>
            <person name="Araki T."/>
            <person name="Arteaga-Vazquez M.A."/>
            <person name="Balasubrmanian S."/>
            <person name="Barry K."/>
            <person name="Bauer D."/>
            <person name="Boehm C.R."/>
            <person name="Briginshaw L."/>
            <person name="Caballero-Perez J."/>
            <person name="Catarino B."/>
            <person name="Chen F."/>
            <person name="Chiyoda S."/>
            <person name="Chovatia M."/>
            <person name="Davies K.M."/>
            <person name="Delmans M."/>
            <person name="Demura T."/>
            <person name="Dierschke T."/>
            <person name="Dolan L."/>
            <person name="Dorantes-Acosta A.E."/>
            <person name="Eklund D.M."/>
            <person name="Florent S.N."/>
            <person name="Flores-Sandoval E."/>
            <person name="Fujiyama A."/>
            <person name="Fukuzawa H."/>
            <person name="Galik B."/>
            <person name="Grimanelli D."/>
            <person name="Grimwood J."/>
            <person name="Grossniklaus U."/>
            <person name="Hamada T."/>
            <person name="Haseloff J."/>
            <person name="Hetherington A.J."/>
            <person name="Higo A."/>
            <person name="Hirakawa Y."/>
            <person name="Hundley H.N."/>
            <person name="Ikeda Y."/>
            <person name="Inoue K."/>
            <person name="Inoue S.I."/>
            <person name="Ishida S."/>
            <person name="Jia Q."/>
            <person name="Kakita M."/>
            <person name="Kanazawa T."/>
            <person name="Kawai Y."/>
            <person name="Kawashima T."/>
            <person name="Kennedy M."/>
            <person name="Kinose K."/>
            <person name="Kinoshita T."/>
            <person name="Kohara Y."/>
            <person name="Koide E."/>
            <person name="Komatsu K."/>
            <person name="Kopischke S."/>
            <person name="Kubo M."/>
            <person name="Kyozuka J."/>
            <person name="Lagercrantz U."/>
            <person name="Lin S.S."/>
            <person name="Lindquist E."/>
            <person name="Lipzen A.M."/>
            <person name="Lu C.W."/>
            <person name="De Luna E."/>
            <person name="Martienssen R.A."/>
            <person name="Minamino N."/>
            <person name="Mizutani M."/>
            <person name="Mizutani M."/>
            <person name="Mochizuki N."/>
            <person name="Monte I."/>
            <person name="Mosher R."/>
            <person name="Nagasaki H."/>
            <person name="Nakagami H."/>
            <person name="Naramoto S."/>
            <person name="Nishitani K."/>
            <person name="Ohtani M."/>
            <person name="Okamoto T."/>
            <person name="Okumura M."/>
            <person name="Phillips J."/>
            <person name="Pollak B."/>
            <person name="Reinders A."/>
            <person name="Rovekamp M."/>
            <person name="Sano R."/>
            <person name="Sawa S."/>
            <person name="Schmid M.W."/>
            <person name="Shirakawa M."/>
            <person name="Solano R."/>
            <person name="Spunde A."/>
            <person name="Suetsugu N."/>
            <person name="Sugano S."/>
            <person name="Sugiyama A."/>
            <person name="Sun R."/>
            <person name="Suzuki Y."/>
            <person name="Takenaka M."/>
            <person name="Takezawa D."/>
            <person name="Tomogane H."/>
            <person name="Tsuzuki M."/>
            <person name="Ueda T."/>
            <person name="Umeda M."/>
            <person name="Ward J.M."/>
            <person name="Watanabe Y."/>
            <person name="Yazaki K."/>
            <person name="Yokoyama R."/>
            <person name="Yoshitake Y."/>
            <person name="Yotsui I."/>
            <person name="Zachgo S."/>
            <person name="Schmutz J."/>
        </authorList>
    </citation>
    <scope>NUCLEOTIDE SEQUENCE [LARGE SCALE GENOMIC DNA]</scope>
    <source>
        <strain evidence="2">Tak-1</strain>
    </source>
</reference>
<organism evidence="1 2">
    <name type="scientific">Marchantia polymorpha</name>
    <name type="common">Common liverwort</name>
    <name type="synonym">Marchantia aquatica</name>
    <dbReference type="NCBI Taxonomy" id="3197"/>
    <lineage>
        <taxon>Eukaryota</taxon>
        <taxon>Viridiplantae</taxon>
        <taxon>Streptophyta</taxon>
        <taxon>Embryophyta</taxon>
        <taxon>Marchantiophyta</taxon>
        <taxon>Marchantiopsida</taxon>
        <taxon>Marchantiidae</taxon>
        <taxon>Marchantiales</taxon>
        <taxon>Marchantiaceae</taxon>
        <taxon>Marchantia</taxon>
    </lineage>
</organism>
<dbReference type="AlphaFoldDB" id="A0A2R6WYE9"/>
<evidence type="ECO:0000313" key="2">
    <source>
        <dbReference type="Proteomes" id="UP000244005"/>
    </source>
</evidence>
<proteinExistence type="predicted"/>
<dbReference type="EMBL" id="KZ772721">
    <property type="protein sequence ID" value="PTQ38864.1"/>
    <property type="molecule type" value="Genomic_DNA"/>
</dbReference>
<name>A0A2R6WYE9_MARPO</name>
<protein>
    <submittedName>
        <fullName evidence="1">Uncharacterized protein</fullName>
    </submittedName>
</protein>
<gene>
    <name evidence="1" type="ORF">MARPO_0049s0131</name>
</gene>
<accession>A0A2R6WYE9</accession>